<dbReference type="RefSeq" id="WP_376811124.1">
    <property type="nucleotide sequence ID" value="NZ_JBHSDY010000001.1"/>
</dbReference>
<dbReference type="Pfam" id="PF01522">
    <property type="entry name" value="Polysacc_deac_1"/>
    <property type="match status" value="1"/>
</dbReference>
<name>A0ABV8RT04_9BURK</name>
<evidence type="ECO:0000313" key="5">
    <source>
        <dbReference type="Proteomes" id="UP001595756"/>
    </source>
</evidence>
<feature type="signal peptide" evidence="2">
    <location>
        <begin position="1"/>
        <end position="22"/>
    </location>
</feature>
<comment type="caution">
    <text evidence="4">The sequence shown here is derived from an EMBL/GenBank/DDBJ whole genome shotgun (WGS) entry which is preliminary data.</text>
</comment>
<keyword evidence="5" id="KW-1185">Reference proteome</keyword>
<evidence type="ECO:0000259" key="3">
    <source>
        <dbReference type="PROSITE" id="PS51677"/>
    </source>
</evidence>
<accession>A0ABV8RT04</accession>
<feature type="chain" id="PRO_5047028279" evidence="2">
    <location>
        <begin position="23"/>
        <end position="674"/>
    </location>
</feature>
<dbReference type="InterPro" id="IPR023854">
    <property type="entry name" value="PGA_deacetylase_PgaB"/>
</dbReference>
<evidence type="ECO:0000313" key="4">
    <source>
        <dbReference type="EMBL" id="MFC4296538.1"/>
    </source>
</evidence>
<dbReference type="EMBL" id="JBHSDY010000001">
    <property type="protein sequence ID" value="MFC4296538.1"/>
    <property type="molecule type" value="Genomic_DNA"/>
</dbReference>
<dbReference type="PROSITE" id="PS51257">
    <property type="entry name" value="PROKAR_LIPOPROTEIN"/>
    <property type="match status" value="1"/>
</dbReference>
<dbReference type="InterPro" id="IPR032772">
    <property type="entry name" value="PGA_deacetylase_PgaB_C"/>
</dbReference>
<proteinExistence type="predicted"/>
<dbReference type="SUPFAM" id="SSF88713">
    <property type="entry name" value="Glycoside hydrolase/deacetylase"/>
    <property type="match status" value="1"/>
</dbReference>
<evidence type="ECO:0000256" key="2">
    <source>
        <dbReference type="SAM" id="SignalP"/>
    </source>
</evidence>
<organism evidence="4 5">
    <name type="scientific">Castellaniella hirudinis</name>
    <dbReference type="NCBI Taxonomy" id="1144617"/>
    <lineage>
        <taxon>Bacteria</taxon>
        <taxon>Pseudomonadati</taxon>
        <taxon>Pseudomonadota</taxon>
        <taxon>Betaproteobacteria</taxon>
        <taxon>Burkholderiales</taxon>
        <taxon>Alcaligenaceae</taxon>
        <taxon>Castellaniella</taxon>
    </lineage>
</organism>
<dbReference type="InterPro" id="IPR011330">
    <property type="entry name" value="Glyco_hydro/deAcase_b/a-brl"/>
</dbReference>
<sequence>MPRSFIPGPRLFLLACCLALLAGCARDIPAFVPPDQRPIAGVDQPWPANHVLALAYHDVEDSDPDQRFLAVRTDQLVAQLEWLRDNGYQAVSVDRILDAGRGGAPLPPKAVLLSFDDGYSSFRSRVFPILKAMNWPAVWAPVGRWIDTPPDQPVAFGTLQVPRDHFATWEDVRRVARSGLVEIAAHTDDLHQGILANPQGNEEPAAITYRYDTAAQVYETDAAYRRRITDDVRRITRKIRQATGRAPRVWVWPYGAANGEALDIVHRQGYQMALTLDDGLGSAHAPLSIPRLLVTDSPGISAFARSVLATEARNDFRVAQVDLDYVYDPDPAQTDRNLGALVQRMADLQIGTVFLQAYADPTGDGLARAVYFPNRQLPMRADLFNRVVWQLRTRAHVKVYAWLPVLSFDLPAGIDRVVRPDPAHPNAAPTPDPTQYRRLSLFDPRARAAITALYEDMARAAPIDGILFHDDALLSDFEDASPAALAAYRQAGLPDSIPALRADPDTLRRWTRFKSRALVDFTLTLAQHVRAIRGPQVQTARNLYAEPILNPASEAWYAQNLDDFLQAYDWTVPMAMPLMEGVPMAQANAWLDRLVAAVQRRPGALDHTLFELQARDWSRPGQPPVDSRILAGWMQRLQRDGVRHFGYYPDDFVQNRPALQAIRPAISTDWYPHR</sequence>
<dbReference type="NCBIfam" id="TIGR03938">
    <property type="entry name" value="deacetyl_PgaB"/>
    <property type="match status" value="1"/>
</dbReference>
<keyword evidence="1 2" id="KW-0732">Signal</keyword>
<dbReference type="Proteomes" id="UP001595756">
    <property type="component" value="Unassembled WGS sequence"/>
</dbReference>
<dbReference type="Gene3D" id="3.20.20.80">
    <property type="entry name" value="Glycosidases"/>
    <property type="match status" value="1"/>
</dbReference>
<dbReference type="InterPro" id="IPR051398">
    <property type="entry name" value="Polysacch_Deacetylase"/>
</dbReference>
<reference evidence="5" key="1">
    <citation type="journal article" date="2019" name="Int. J. Syst. Evol. Microbiol.">
        <title>The Global Catalogue of Microorganisms (GCM) 10K type strain sequencing project: providing services to taxonomists for standard genome sequencing and annotation.</title>
        <authorList>
            <consortium name="The Broad Institute Genomics Platform"/>
            <consortium name="The Broad Institute Genome Sequencing Center for Infectious Disease"/>
            <person name="Wu L."/>
            <person name="Ma J."/>
        </authorList>
    </citation>
    <scope>NUCLEOTIDE SEQUENCE [LARGE SCALE GENOMIC DNA]</scope>
    <source>
        <strain evidence="5">CGMCC 1.19029</strain>
    </source>
</reference>
<protein>
    <submittedName>
        <fullName evidence="4">Poly-beta-1,6-N-acetyl-D-glucosamine N-deacetylase PgaB</fullName>
        <ecNumber evidence="4">3.5.1.-</ecNumber>
    </submittedName>
</protein>
<dbReference type="GO" id="GO:0016787">
    <property type="term" value="F:hydrolase activity"/>
    <property type="evidence" value="ECO:0007669"/>
    <property type="project" value="UniProtKB-KW"/>
</dbReference>
<dbReference type="EC" id="3.5.1.-" evidence="4"/>
<dbReference type="NCBIfam" id="NF011177">
    <property type="entry name" value="PRK14582.1"/>
    <property type="match status" value="1"/>
</dbReference>
<keyword evidence="4" id="KW-0378">Hydrolase</keyword>
<dbReference type="InterPro" id="IPR002509">
    <property type="entry name" value="NODB_dom"/>
</dbReference>
<feature type="domain" description="NodB homology" evidence="3">
    <location>
        <begin position="109"/>
        <end position="351"/>
    </location>
</feature>
<gene>
    <name evidence="4" type="primary">pgaB</name>
    <name evidence="4" type="ORF">ACFO0J_00605</name>
</gene>
<dbReference type="PANTHER" id="PTHR34216:SF7">
    <property type="entry name" value="POLY-BETA-1,6-N-ACETYL-D-GLUCOSAMINE N-DEACETYLASE"/>
    <property type="match status" value="1"/>
</dbReference>
<dbReference type="Gene3D" id="3.20.20.370">
    <property type="entry name" value="Glycoside hydrolase/deacetylase"/>
    <property type="match status" value="1"/>
</dbReference>
<dbReference type="PROSITE" id="PS51677">
    <property type="entry name" value="NODB"/>
    <property type="match status" value="1"/>
</dbReference>
<dbReference type="Pfam" id="PF14883">
    <property type="entry name" value="GHL13"/>
    <property type="match status" value="1"/>
</dbReference>
<evidence type="ECO:0000256" key="1">
    <source>
        <dbReference type="ARBA" id="ARBA00022729"/>
    </source>
</evidence>
<dbReference type="PANTHER" id="PTHR34216">
    <property type="match status" value="1"/>
</dbReference>